<dbReference type="InterPro" id="IPR008253">
    <property type="entry name" value="Marvel"/>
</dbReference>
<sequence>MDFSQEFSNGSSHLLEIFKEPRGIMRVLQFIFALVGFYAITGFEGYVNIPYCYPEKVAKIIYDYPFNLEAVQYPVTCNNKTIILHLFEDYSFDAEFYVVTCVLSIIFCVIISIVYIKFSEMYENNDKISLADFVITVLLGVFWLSSTAIWTLGLHSLKSNTKGDTLSKTTDYCITTDINNFVHCTKITSGGYFGLNMSVIIGFLNFFLWASDLWFLYKETPWFQTRQSLGTPS</sequence>
<feature type="transmembrane region" description="Helical" evidence="8">
    <location>
        <begin position="27"/>
        <end position="47"/>
    </location>
</feature>
<gene>
    <name evidence="10" type="ORF">g.28990</name>
</gene>
<name>A0A1B6BZJ6_9HEMI</name>
<evidence type="ECO:0000313" key="10">
    <source>
        <dbReference type="EMBL" id="JAS06693.1"/>
    </source>
</evidence>
<evidence type="ECO:0000256" key="1">
    <source>
        <dbReference type="ARBA" id="ARBA00004141"/>
    </source>
</evidence>
<dbReference type="PANTHER" id="PTHR10306:SF17">
    <property type="entry name" value="MARVEL DOMAIN-CONTAINING PROTEIN"/>
    <property type="match status" value="1"/>
</dbReference>
<keyword evidence="3 7" id="KW-0812">Transmembrane</keyword>
<feature type="transmembrane region" description="Helical" evidence="8">
    <location>
        <begin position="195"/>
        <end position="217"/>
    </location>
</feature>
<evidence type="ECO:0000256" key="7">
    <source>
        <dbReference type="PROSITE-ProRule" id="PRU00581"/>
    </source>
</evidence>
<keyword evidence="5 7" id="KW-0472">Membrane</keyword>
<dbReference type="AlphaFoldDB" id="A0A1B6BZJ6"/>
<dbReference type="EMBL" id="GEDC01030605">
    <property type="protein sequence ID" value="JAS06693.1"/>
    <property type="molecule type" value="Transcribed_RNA"/>
</dbReference>
<keyword evidence="6" id="KW-0325">Glycoprotein</keyword>
<feature type="transmembrane region" description="Helical" evidence="8">
    <location>
        <begin position="130"/>
        <end position="152"/>
    </location>
</feature>
<comment type="similarity">
    <text evidence="2">Belongs to the synaptophysin/synaptobrevin family.</text>
</comment>
<proteinExistence type="inferred from homology"/>
<dbReference type="PROSITE" id="PS51225">
    <property type="entry name" value="MARVEL"/>
    <property type="match status" value="1"/>
</dbReference>
<evidence type="ECO:0000256" key="5">
    <source>
        <dbReference type="ARBA" id="ARBA00023136"/>
    </source>
</evidence>
<evidence type="ECO:0000256" key="2">
    <source>
        <dbReference type="ARBA" id="ARBA00006476"/>
    </source>
</evidence>
<comment type="subcellular location">
    <subcellularLocation>
        <location evidence="1">Membrane</location>
        <topology evidence="1">Multi-pass membrane protein</topology>
    </subcellularLocation>
</comment>
<accession>A0A1B6BZJ6</accession>
<dbReference type="InterPro" id="IPR001285">
    <property type="entry name" value="Synaptophysin/porin"/>
</dbReference>
<evidence type="ECO:0000256" key="6">
    <source>
        <dbReference type="ARBA" id="ARBA00023180"/>
    </source>
</evidence>
<reference evidence="10" key="1">
    <citation type="submission" date="2015-12" db="EMBL/GenBank/DDBJ databases">
        <title>De novo transcriptome assembly of four potential Pierce s Disease insect vectors from Arizona vineyards.</title>
        <authorList>
            <person name="Tassone E.E."/>
        </authorList>
    </citation>
    <scope>NUCLEOTIDE SEQUENCE</scope>
</reference>
<dbReference type="PANTHER" id="PTHR10306">
    <property type="entry name" value="SYNAPTOPHYSIN"/>
    <property type="match status" value="1"/>
</dbReference>
<feature type="transmembrane region" description="Helical" evidence="8">
    <location>
        <begin position="96"/>
        <end position="118"/>
    </location>
</feature>
<dbReference type="GO" id="GO:0030672">
    <property type="term" value="C:synaptic vesicle membrane"/>
    <property type="evidence" value="ECO:0007669"/>
    <property type="project" value="TreeGrafter"/>
</dbReference>
<dbReference type="Pfam" id="PF01284">
    <property type="entry name" value="MARVEL"/>
    <property type="match status" value="1"/>
</dbReference>
<evidence type="ECO:0000259" key="9">
    <source>
        <dbReference type="PROSITE" id="PS51225"/>
    </source>
</evidence>
<evidence type="ECO:0000256" key="3">
    <source>
        <dbReference type="ARBA" id="ARBA00022692"/>
    </source>
</evidence>
<organism evidence="10">
    <name type="scientific">Clastoptera arizonana</name>
    <name type="common">Arizona spittle bug</name>
    <dbReference type="NCBI Taxonomy" id="38151"/>
    <lineage>
        <taxon>Eukaryota</taxon>
        <taxon>Metazoa</taxon>
        <taxon>Ecdysozoa</taxon>
        <taxon>Arthropoda</taxon>
        <taxon>Hexapoda</taxon>
        <taxon>Insecta</taxon>
        <taxon>Pterygota</taxon>
        <taxon>Neoptera</taxon>
        <taxon>Paraneoptera</taxon>
        <taxon>Hemiptera</taxon>
        <taxon>Auchenorrhyncha</taxon>
        <taxon>Cercopoidea</taxon>
        <taxon>Clastopteridae</taxon>
        <taxon>Clastoptera</taxon>
    </lineage>
</organism>
<dbReference type="PRINTS" id="PR00220">
    <property type="entry name" value="SYNAPTOPHYSN"/>
</dbReference>
<protein>
    <recommendedName>
        <fullName evidence="9">MARVEL domain-containing protein</fullName>
    </recommendedName>
</protein>
<evidence type="ECO:0000256" key="8">
    <source>
        <dbReference type="SAM" id="Phobius"/>
    </source>
</evidence>
<evidence type="ECO:0000256" key="4">
    <source>
        <dbReference type="ARBA" id="ARBA00022989"/>
    </source>
</evidence>
<feature type="domain" description="MARVEL" evidence="9">
    <location>
        <begin position="17"/>
        <end position="221"/>
    </location>
</feature>
<keyword evidence="4 8" id="KW-1133">Transmembrane helix</keyword>